<protein>
    <recommendedName>
        <fullName evidence="6">Flagellar secretion chaperone FliS</fullName>
    </recommendedName>
</protein>
<dbReference type="CDD" id="cd16098">
    <property type="entry name" value="FliS"/>
    <property type="match status" value="1"/>
</dbReference>
<keyword evidence="3 6" id="KW-0963">Cytoplasm</keyword>
<comment type="subcellular location">
    <subcellularLocation>
        <location evidence="1 6">Cytoplasm</location>
        <location evidence="1 6">Cytosol</location>
    </subcellularLocation>
</comment>
<dbReference type="AlphaFoldDB" id="E7G5B0"/>
<dbReference type="Gene3D" id="1.20.120.340">
    <property type="entry name" value="Flagellar protein FliS"/>
    <property type="match status" value="1"/>
</dbReference>
<keyword evidence="7" id="KW-0969">Cilium</keyword>
<organism evidence="7 8">
    <name type="scientific">Helicobacter suis HS5</name>
    <dbReference type="NCBI Taxonomy" id="710394"/>
    <lineage>
        <taxon>Bacteria</taxon>
        <taxon>Pseudomonadati</taxon>
        <taxon>Campylobacterota</taxon>
        <taxon>Epsilonproteobacteria</taxon>
        <taxon>Campylobacterales</taxon>
        <taxon>Helicobacteraceae</taxon>
        <taxon>Helicobacter</taxon>
    </lineage>
</organism>
<dbReference type="NCBIfam" id="TIGR00208">
    <property type="entry name" value="fliS"/>
    <property type="match status" value="1"/>
</dbReference>
<dbReference type="FunFam" id="1.20.120.340:FF:000002">
    <property type="entry name" value="Flagellar secretion chaperone FliS"/>
    <property type="match status" value="1"/>
</dbReference>
<evidence type="ECO:0000256" key="3">
    <source>
        <dbReference type="ARBA" id="ARBA00022490"/>
    </source>
</evidence>
<dbReference type="GO" id="GO:0005829">
    <property type="term" value="C:cytosol"/>
    <property type="evidence" value="ECO:0007669"/>
    <property type="project" value="UniProtKB-SubCell"/>
</dbReference>
<gene>
    <name evidence="7" type="primary">fliS</name>
    <name evidence="7" type="ORF">HSUHS5_1196</name>
</gene>
<sequence>MKGRMMFKANAYSMYQQNAVTVESPAKLIEMLYEGILKFAAQAKRYMEAEDIERKITYINKVTDIFTELLNILDYERGGEVAVYLTGLYTHQIKVLTQANVENDCSKIDLVMRVAKGLLEAWREIHQHELGR</sequence>
<dbReference type="PIRSF" id="PIRSF039090">
    <property type="entry name" value="Flis"/>
    <property type="match status" value="1"/>
</dbReference>
<evidence type="ECO:0000256" key="4">
    <source>
        <dbReference type="ARBA" id="ARBA00022795"/>
    </source>
</evidence>
<accession>E7G5B0</accession>
<evidence type="ECO:0000256" key="6">
    <source>
        <dbReference type="PIRNR" id="PIRNR039090"/>
    </source>
</evidence>
<dbReference type="GO" id="GO:0071973">
    <property type="term" value="P:bacterial-type flagellum-dependent cell motility"/>
    <property type="evidence" value="ECO:0007669"/>
    <property type="project" value="TreeGrafter"/>
</dbReference>
<dbReference type="Pfam" id="PF02561">
    <property type="entry name" value="FliS"/>
    <property type="match status" value="1"/>
</dbReference>
<dbReference type="PANTHER" id="PTHR34773">
    <property type="entry name" value="FLAGELLAR SECRETION CHAPERONE FLIS"/>
    <property type="match status" value="1"/>
</dbReference>
<keyword evidence="4 6" id="KW-1005">Bacterial flagellum biogenesis</keyword>
<keyword evidence="7" id="KW-0282">Flagellum</keyword>
<evidence type="ECO:0000256" key="1">
    <source>
        <dbReference type="ARBA" id="ARBA00004514"/>
    </source>
</evidence>
<evidence type="ECO:0000313" key="7">
    <source>
        <dbReference type="EMBL" id="EFX41429.1"/>
    </source>
</evidence>
<evidence type="ECO:0000256" key="2">
    <source>
        <dbReference type="ARBA" id="ARBA00008787"/>
    </source>
</evidence>
<evidence type="ECO:0000313" key="8">
    <source>
        <dbReference type="Proteomes" id="UP000054093"/>
    </source>
</evidence>
<dbReference type="EMBL" id="ADHO01000263">
    <property type="protein sequence ID" value="EFX41429.1"/>
    <property type="molecule type" value="Genomic_DNA"/>
</dbReference>
<dbReference type="InterPro" id="IPR036584">
    <property type="entry name" value="FliS_sf"/>
</dbReference>
<dbReference type="GO" id="GO:0044780">
    <property type="term" value="P:bacterial-type flagellum assembly"/>
    <property type="evidence" value="ECO:0007669"/>
    <property type="project" value="InterPro"/>
</dbReference>
<dbReference type="Proteomes" id="UP000054093">
    <property type="component" value="Unassembled WGS sequence"/>
</dbReference>
<dbReference type="PANTHER" id="PTHR34773:SF1">
    <property type="entry name" value="FLAGELLAR SECRETION CHAPERONE FLIS"/>
    <property type="match status" value="1"/>
</dbReference>
<dbReference type="SUPFAM" id="SSF101116">
    <property type="entry name" value="Flagellar export chaperone FliS"/>
    <property type="match status" value="1"/>
</dbReference>
<reference evidence="7 8" key="1">
    <citation type="journal article" date="2011" name="Vet. Res.">
        <title>Genome sequence of Helicobacter suis supports its role in gastric pathology.</title>
        <authorList>
            <person name="Vermoote M."/>
            <person name="Vandekerckhove T.T."/>
            <person name="Flahou B."/>
            <person name="Pasmans F."/>
            <person name="Smet A."/>
            <person name="De Groote D."/>
            <person name="Van Criekinge W."/>
            <person name="Ducatelle R."/>
            <person name="Haesebrouck F."/>
        </authorList>
    </citation>
    <scope>NUCLEOTIDE SEQUENCE [LARGE SCALE GENOMIC DNA]</scope>
    <source>
        <strain evidence="7 8">HS5</strain>
    </source>
</reference>
<proteinExistence type="inferred from homology"/>
<evidence type="ECO:0000256" key="5">
    <source>
        <dbReference type="ARBA" id="ARBA00023186"/>
    </source>
</evidence>
<name>E7G5B0_9HELI</name>
<keyword evidence="7" id="KW-0966">Cell projection</keyword>
<comment type="caution">
    <text evidence="7">The sequence shown here is derived from an EMBL/GenBank/DDBJ whole genome shotgun (WGS) entry which is preliminary data.</text>
</comment>
<keyword evidence="5" id="KW-0143">Chaperone</keyword>
<dbReference type="InterPro" id="IPR003713">
    <property type="entry name" value="FliS"/>
</dbReference>
<comment type="similarity">
    <text evidence="2 6">Belongs to the FliS family.</text>
</comment>